<feature type="domain" description="UPF0033" evidence="2">
    <location>
        <begin position="15"/>
        <end position="39"/>
    </location>
</feature>
<evidence type="ECO:0000256" key="1">
    <source>
        <dbReference type="ARBA" id="ARBA00008984"/>
    </source>
</evidence>
<accession>A0A1U7D4C9</accession>
<gene>
    <name evidence="3" type="ORF">Ga0080559_TMP2134</name>
</gene>
<evidence type="ECO:0000259" key="2">
    <source>
        <dbReference type="PROSITE" id="PS01148"/>
    </source>
</evidence>
<dbReference type="PANTHER" id="PTHR33279">
    <property type="entry name" value="SULFUR CARRIER PROTEIN YEDF-RELATED"/>
    <property type="match status" value="1"/>
</dbReference>
<proteinExistence type="inferred from homology"/>
<dbReference type="Pfam" id="PF01206">
    <property type="entry name" value="TusA"/>
    <property type="match status" value="1"/>
</dbReference>
<protein>
    <submittedName>
        <fullName evidence="3">tRNA 2-thiouridine synthesizing protein A</fullName>
        <ecNumber evidence="3">2.8.1.-</ecNumber>
    </submittedName>
</protein>
<dbReference type="CDD" id="cd00291">
    <property type="entry name" value="SirA_YedF_YeeD"/>
    <property type="match status" value="1"/>
</dbReference>
<evidence type="ECO:0000313" key="4">
    <source>
        <dbReference type="Proteomes" id="UP000186559"/>
    </source>
</evidence>
<dbReference type="EMBL" id="CP014796">
    <property type="protein sequence ID" value="APX22930.1"/>
    <property type="molecule type" value="Genomic_DNA"/>
</dbReference>
<dbReference type="PANTHER" id="PTHR33279:SF2">
    <property type="entry name" value="SULFUR CARRIER PROTEIN TUSA"/>
    <property type="match status" value="1"/>
</dbReference>
<dbReference type="InterPro" id="IPR001455">
    <property type="entry name" value="TusA-like"/>
</dbReference>
<dbReference type="OrthoDB" id="9797551at2"/>
<evidence type="ECO:0000313" key="3">
    <source>
        <dbReference type="EMBL" id="APX22930.1"/>
    </source>
</evidence>
<dbReference type="GO" id="GO:0016740">
    <property type="term" value="F:transferase activity"/>
    <property type="evidence" value="ECO:0007669"/>
    <property type="project" value="UniProtKB-KW"/>
</dbReference>
<comment type="similarity">
    <text evidence="1">Belongs to the sulfur carrier protein TusA family.</text>
</comment>
<organism evidence="3 4">
    <name type="scientific">Salipiger profundus</name>
    <dbReference type="NCBI Taxonomy" id="1229727"/>
    <lineage>
        <taxon>Bacteria</taxon>
        <taxon>Pseudomonadati</taxon>
        <taxon>Pseudomonadota</taxon>
        <taxon>Alphaproteobacteria</taxon>
        <taxon>Rhodobacterales</taxon>
        <taxon>Roseobacteraceae</taxon>
        <taxon>Salipiger</taxon>
    </lineage>
</organism>
<dbReference type="Proteomes" id="UP000186559">
    <property type="component" value="Chromosome"/>
</dbReference>
<dbReference type="Gene3D" id="3.30.110.40">
    <property type="entry name" value="TusA-like domain"/>
    <property type="match status" value="1"/>
</dbReference>
<keyword evidence="4" id="KW-1185">Reference proteome</keyword>
<dbReference type="PROSITE" id="PS01148">
    <property type="entry name" value="UPF0033"/>
    <property type="match status" value="1"/>
</dbReference>
<dbReference type="STRING" id="1229727.Ga0080559_TMP2134"/>
<dbReference type="SUPFAM" id="SSF64307">
    <property type="entry name" value="SirA-like"/>
    <property type="match status" value="1"/>
</dbReference>
<dbReference type="EC" id="2.8.1.-" evidence="3"/>
<name>A0A1U7D4C9_9RHOB</name>
<dbReference type="InterPro" id="IPR036868">
    <property type="entry name" value="TusA-like_sf"/>
</dbReference>
<dbReference type="RefSeq" id="WP_076623121.1">
    <property type="nucleotide sequence ID" value="NZ_BMEW01000005.1"/>
</dbReference>
<dbReference type="AlphaFoldDB" id="A0A1U7D4C9"/>
<keyword evidence="3" id="KW-0808">Transferase</keyword>
<sequence length="83" mass="8838">MTGTSADDITWQQELDARGLLCPLPVLKARKRLQALGSGEVLRVLADDPAAVIDVPHFCAEAGHALLATAEEDGAQVYLIRKG</sequence>
<dbReference type="KEGG" id="tpro:Ga0080559_TMP2134"/>
<reference evidence="3 4" key="1">
    <citation type="submission" date="2016-03" db="EMBL/GenBank/DDBJ databases">
        <title>Deep-sea bacteria in the southern Pacific.</title>
        <authorList>
            <person name="Tang K."/>
        </authorList>
    </citation>
    <scope>NUCLEOTIDE SEQUENCE [LARGE SCALE GENOMIC DNA]</scope>
    <source>
        <strain evidence="3 4">JLT2016</strain>
    </source>
</reference>